<sequence length="232" mass="26566">MSHLICLGIVSRDANVQLNLESFSPPPLKLQKLTLKGRLTRGNLPSWFGCLRSLMVLRLHSSELTEDSIRLLSSLPRLFDLSIWDAYKEERLTFTACGFPVLRKLRLQDLPSLAHLEFQKGSLVDLQRLMLGQCAELIEIPQGIENLIHLKNLELFEMSSELTRKIQERQESGGNHQTGTHVTIVKDIRVHDGPLLEEKNLHQPNYFAKIGIQRWMCYHVKSPESEVSYDQG</sequence>
<dbReference type="InterPro" id="IPR032675">
    <property type="entry name" value="LRR_dom_sf"/>
</dbReference>
<accession>A0A0A9HY65</accession>
<organism evidence="3">
    <name type="scientific">Arundo donax</name>
    <name type="common">Giant reed</name>
    <name type="synonym">Donax arundinaceus</name>
    <dbReference type="NCBI Taxonomy" id="35708"/>
    <lineage>
        <taxon>Eukaryota</taxon>
        <taxon>Viridiplantae</taxon>
        <taxon>Streptophyta</taxon>
        <taxon>Embryophyta</taxon>
        <taxon>Tracheophyta</taxon>
        <taxon>Spermatophyta</taxon>
        <taxon>Magnoliopsida</taxon>
        <taxon>Liliopsida</taxon>
        <taxon>Poales</taxon>
        <taxon>Poaceae</taxon>
        <taxon>PACMAD clade</taxon>
        <taxon>Arundinoideae</taxon>
        <taxon>Arundineae</taxon>
        <taxon>Arundo</taxon>
    </lineage>
</organism>
<feature type="domain" description="Disease resistance R13L4/SHOC-2-like LRR" evidence="2">
    <location>
        <begin position="7"/>
        <end position="164"/>
    </location>
</feature>
<dbReference type="Gene3D" id="3.80.10.10">
    <property type="entry name" value="Ribonuclease Inhibitor"/>
    <property type="match status" value="1"/>
</dbReference>
<evidence type="ECO:0000313" key="3">
    <source>
        <dbReference type="EMBL" id="JAE37863.1"/>
    </source>
</evidence>
<reference evidence="3" key="1">
    <citation type="submission" date="2014-09" db="EMBL/GenBank/DDBJ databases">
        <authorList>
            <person name="Magalhaes I.L.F."/>
            <person name="Oliveira U."/>
            <person name="Santos F.R."/>
            <person name="Vidigal T.H.D.A."/>
            <person name="Brescovit A.D."/>
            <person name="Santos A.J."/>
        </authorList>
    </citation>
    <scope>NUCLEOTIDE SEQUENCE</scope>
    <source>
        <tissue evidence="3">Shoot tissue taken approximately 20 cm above the soil surface</tissue>
    </source>
</reference>
<evidence type="ECO:0000256" key="1">
    <source>
        <dbReference type="ARBA" id="ARBA00022737"/>
    </source>
</evidence>
<dbReference type="PANTHER" id="PTHR15140:SF37">
    <property type="entry name" value="UBIQUITIN-LIKE DOMAIN-CONTAINING PROTEIN"/>
    <property type="match status" value="1"/>
</dbReference>
<dbReference type="SUPFAM" id="SSF52058">
    <property type="entry name" value="L domain-like"/>
    <property type="match status" value="1"/>
</dbReference>
<evidence type="ECO:0000259" key="2">
    <source>
        <dbReference type="Pfam" id="PF23598"/>
    </source>
</evidence>
<dbReference type="AlphaFoldDB" id="A0A0A9HY65"/>
<protein>
    <recommendedName>
        <fullName evidence="2">Disease resistance R13L4/SHOC-2-like LRR domain-containing protein</fullName>
    </recommendedName>
</protein>
<dbReference type="InterPro" id="IPR055414">
    <property type="entry name" value="LRR_R13L4/SHOC2-like"/>
</dbReference>
<proteinExistence type="predicted"/>
<reference evidence="3" key="2">
    <citation type="journal article" date="2015" name="Data Brief">
        <title>Shoot transcriptome of the giant reed, Arundo donax.</title>
        <authorList>
            <person name="Barrero R.A."/>
            <person name="Guerrero F.D."/>
            <person name="Moolhuijzen P."/>
            <person name="Goolsby J.A."/>
            <person name="Tidwell J."/>
            <person name="Bellgard S.E."/>
            <person name="Bellgard M.I."/>
        </authorList>
    </citation>
    <scope>NUCLEOTIDE SEQUENCE</scope>
    <source>
        <tissue evidence="3">Shoot tissue taken approximately 20 cm above the soil surface</tissue>
    </source>
</reference>
<dbReference type="Pfam" id="PF23598">
    <property type="entry name" value="LRR_14"/>
    <property type="match status" value="1"/>
</dbReference>
<dbReference type="EMBL" id="GBRH01160033">
    <property type="protein sequence ID" value="JAE37863.1"/>
    <property type="molecule type" value="Transcribed_RNA"/>
</dbReference>
<keyword evidence="1" id="KW-0677">Repeat</keyword>
<dbReference type="PANTHER" id="PTHR15140">
    <property type="entry name" value="TUBULIN-SPECIFIC CHAPERONE E"/>
    <property type="match status" value="1"/>
</dbReference>
<name>A0A0A9HY65_ARUDO</name>